<dbReference type="GO" id="GO:0003677">
    <property type="term" value="F:DNA binding"/>
    <property type="evidence" value="ECO:0007669"/>
    <property type="project" value="UniProtKB-KW"/>
</dbReference>
<keyword evidence="3" id="KW-0804">Transcription</keyword>
<feature type="domain" description="HTH hxlR-type" evidence="4">
    <location>
        <begin position="26"/>
        <end position="123"/>
    </location>
</feature>
<dbReference type="PROSITE" id="PS51118">
    <property type="entry name" value="HTH_HXLR"/>
    <property type="match status" value="1"/>
</dbReference>
<dbReference type="Gene3D" id="1.10.10.10">
    <property type="entry name" value="Winged helix-like DNA-binding domain superfamily/Winged helix DNA-binding domain"/>
    <property type="match status" value="1"/>
</dbReference>
<name>A0AA48H293_9BACT</name>
<dbReference type="EMBL" id="AP027080">
    <property type="protein sequence ID" value="BDU74683.1"/>
    <property type="molecule type" value="Genomic_DNA"/>
</dbReference>
<organism evidence="5 6">
    <name type="scientific">Mesoterricola silvestris</name>
    <dbReference type="NCBI Taxonomy" id="2927979"/>
    <lineage>
        <taxon>Bacteria</taxon>
        <taxon>Pseudomonadati</taxon>
        <taxon>Acidobacteriota</taxon>
        <taxon>Holophagae</taxon>
        <taxon>Holophagales</taxon>
        <taxon>Holophagaceae</taxon>
        <taxon>Mesoterricola</taxon>
    </lineage>
</organism>
<dbReference type="Pfam" id="PF01638">
    <property type="entry name" value="HxlR"/>
    <property type="match status" value="1"/>
</dbReference>
<dbReference type="PANTHER" id="PTHR33204:SF17">
    <property type="entry name" value="TRANSCRIPTIONAL REGULATORY PROTEIN"/>
    <property type="match status" value="1"/>
</dbReference>
<evidence type="ECO:0000313" key="6">
    <source>
        <dbReference type="Proteomes" id="UP001238179"/>
    </source>
</evidence>
<sequence>MNSTPLPKVCHYQNDMNNKNCPPDPCPIARSVSFAGDAWCLLILRDAHAGLTRFDQFRKSLGIAPTMLTRRLATLTEEGLLEKRRYSEHPPREEYLLTAAGRDFLPVLFMIGEWGRKYRGGGKLIRFLDGETGTEIKAVAVDEVTGAKIGTRAIRMSTPDAD</sequence>
<keyword evidence="1" id="KW-0805">Transcription regulation</keyword>
<dbReference type="PANTHER" id="PTHR33204">
    <property type="entry name" value="TRANSCRIPTIONAL REGULATOR, MARR FAMILY"/>
    <property type="match status" value="1"/>
</dbReference>
<dbReference type="AlphaFoldDB" id="A0AA48H293"/>
<evidence type="ECO:0000256" key="3">
    <source>
        <dbReference type="ARBA" id="ARBA00023163"/>
    </source>
</evidence>
<keyword evidence="6" id="KW-1185">Reference proteome</keyword>
<accession>A0AA48H293</accession>
<dbReference type="InterPro" id="IPR036390">
    <property type="entry name" value="WH_DNA-bd_sf"/>
</dbReference>
<dbReference type="InterPro" id="IPR002577">
    <property type="entry name" value="HTH_HxlR"/>
</dbReference>
<protein>
    <recommendedName>
        <fullName evidence="4">HTH hxlR-type domain-containing protein</fullName>
    </recommendedName>
</protein>
<gene>
    <name evidence="5" type="ORF">METEAL_38570</name>
</gene>
<proteinExistence type="predicted"/>
<dbReference type="Proteomes" id="UP001238179">
    <property type="component" value="Chromosome"/>
</dbReference>
<evidence type="ECO:0000256" key="1">
    <source>
        <dbReference type="ARBA" id="ARBA00023015"/>
    </source>
</evidence>
<evidence type="ECO:0000313" key="5">
    <source>
        <dbReference type="EMBL" id="BDU74683.1"/>
    </source>
</evidence>
<keyword evidence="2" id="KW-0238">DNA-binding</keyword>
<evidence type="ECO:0000256" key="2">
    <source>
        <dbReference type="ARBA" id="ARBA00023125"/>
    </source>
</evidence>
<dbReference type="SUPFAM" id="SSF46785">
    <property type="entry name" value="Winged helix' DNA-binding domain"/>
    <property type="match status" value="1"/>
</dbReference>
<dbReference type="InterPro" id="IPR036388">
    <property type="entry name" value="WH-like_DNA-bd_sf"/>
</dbReference>
<dbReference type="KEGG" id="msil:METEAL_38570"/>
<reference evidence="6" key="1">
    <citation type="journal article" date="2023" name="Int. J. Syst. Evol. Microbiol.">
        <title>Mesoterricola silvestris gen. nov., sp. nov., Mesoterricola sediminis sp. nov., Geothrix oryzae sp. nov., Geothrix edaphica sp. nov., Geothrix rubra sp. nov., and Geothrix limicola sp. nov., six novel members of Acidobacteriota isolated from soils.</title>
        <authorList>
            <person name="Itoh H."/>
            <person name="Sugisawa Y."/>
            <person name="Mise K."/>
            <person name="Xu Z."/>
            <person name="Kuniyasu M."/>
            <person name="Ushijima N."/>
            <person name="Kawano K."/>
            <person name="Kobayashi E."/>
            <person name="Shiratori Y."/>
            <person name="Masuda Y."/>
            <person name="Senoo K."/>
        </authorList>
    </citation>
    <scope>NUCLEOTIDE SEQUENCE [LARGE SCALE GENOMIC DNA]</scope>
    <source>
        <strain evidence="6">W79</strain>
    </source>
</reference>
<evidence type="ECO:0000259" key="4">
    <source>
        <dbReference type="PROSITE" id="PS51118"/>
    </source>
</evidence>